<evidence type="ECO:0000256" key="10">
    <source>
        <dbReference type="ARBA" id="ARBA00022989"/>
    </source>
</evidence>
<comment type="function">
    <text evidence="1 12">Required for the export of heme to the periplasm for the biogenesis of c-type cytochromes.</text>
</comment>
<comment type="subcellular location">
    <subcellularLocation>
        <location evidence="2 12">Cell inner membrane</location>
        <topology evidence="2 12">Single-pass membrane protein</topology>
    </subcellularLocation>
</comment>
<keyword evidence="6 12" id="KW-1003">Cell membrane</keyword>
<dbReference type="NCBIfam" id="TIGR03141">
    <property type="entry name" value="cytochro_ccmD"/>
    <property type="match status" value="1"/>
</dbReference>
<evidence type="ECO:0000256" key="5">
    <source>
        <dbReference type="ARBA" id="ARBA00022448"/>
    </source>
</evidence>
<evidence type="ECO:0000256" key="8">
    <source>
        <dbReference type="ARBA" id="ARBA00022692"/>
    </source>
</evidence>
<keyword evidence="10 12" id="KW-1133">Transmembrane helix</keyword>
<keyword evidence="8 12" id="KW-0812">Transmembrane</keyword>
<dbReference type="AlphaFoldDB" id="V4RS66"/>
<evidence type="ECO:0000256" key="12">
    <source>
        <dbReference type="RuleBase" id="RU363101"/>
    </source>
</evidence>
<proteinExistence type="inferred from homology"/>
<evidence type="ECO:0000256" key="9">
    <source>
        <dbReference type="ARBA" id="ARBA00022748"/>
    </source>
</evidence>
<evidence type="ECO:0000256" key="7">
    <source>
        <dbReference type="ARBA" id="ARBA00022519"/>
    </source>
</evidence>
<keyword evidence="11 12" id="KW-0472">Membrane</keyword>
<dbReference type="InterPro" id="IPR007078">
    <property type="entry name" value="Haem_export_protD_CcmD"/>
</dbReference>
<accession>V4RS66</accession>
<reference evidence="13 14" key="1">
    <citation type="journal article" date="2014" name="Genome Announc.">
        <title>Draft Genome Sequence of Lutibaculum baratangense Strain AMV1T, Isolated from a Mud Volcano in Andamans, India.</title>
        <authorList>
            <person name="Singh A."/>
            <person name="Sreenivas A."/>
            <person name="Sathyanarayana Reddy G."/>
            <person name="Pinnaka A.K."/>
            <person name="Shivaji S."/>
        </authorList>
    </citation>
    <scope>NUCLEOTIDE SEQUENCE [LARGE SCALE GENOMIC DNA]</scope>
    <source>
        <strain evidence="13 14">AMV1</strain>
    </source>
</reference>
<dbReference type="Proteomes" id="UP000017819">
    <property type="component" value="Unassembled WGS sequence"/>
</dbReference>
<organism evidence="13 14">
    <name type="scientific">Lutibaculum baratangense AMV1</name>
    <dbReference type="NCBI Taxonomy" id="631454"/>
    <lineage>
        <taxon>Bacteria</taxon>
        <taxon>Pseudomonadati</taxon>
        <taxon>Pseudomonadota</taxon>
        <taxon>Alphaproteobacteria</taxon>
        <taxon>Hyphomicrobiales</taxon>
        <taxon>Tepidamorphaceae</taxon>
        <taxon>Lutibaculum</taxon>
    </lineage>
</organism>
<evidence type="ECO:0000256" key="11">
    <source>
        <dbReference type="ARBA" id="ARBA00023136"/>
    </source>
</evidence>
<keyword evidence="14" id="KW-1185">Reference proteome</keyword>
<evidence type="ECO:0000256" key="6">
    <source>
        <dbReference type="ARBA" id="ARBA00022475"/>
    </source>
</evidence>
<dbReference type="EMBL" id="AWXZ01000017">
    <property type="protein sequence ID" value="ESR25965.1"/>
    <property type="molecule type" value="Genomic_DNA"/>
</dbReference>
<protein>
    <recommendedName>
        <fullName evidence="4 12">Heme exporter protein D</fullName>
    </recommendedName>
</protein>
<evidence type="ECO:0000256" key="4">
    <source>
        <dbReference type="ARBA" id="ARBA00016461"/>
    </source>
</evidence>
<dbReference type="RefSeq" id="WP_023431445.1">
    <property type="nucleotide sequence ID" value="NZ_AWXZ01000017.1"/>
</dbReference>
<dbReference type="GO" id="GO:0005886">
    <property type="term" value="C:plasma membrane"/>
    <property type="evidence" value="ECO:0007669"/>
    <property type="project" value="UniProtKB-SubCell"/>
</dbReference>
<evidence type="ECO:0000256" key="3">
    <source>
        <dbReference type="ARBA" id="ARBA00008741"/>
    </source>
</evidence>
<name>V4RS66_9HYPH</name>
<evidence type="ECO:0000313" key="13">
    <source>
        <dbReference type="EMBL" id="ESR25965.1"/>
    </source>
</evidence>
<comment type="similarity">
    <text evidence="3 12">Belongs to the CcmD/CycX/HelD family.</text>
</comment>
<dbReference type="Pfam" id="PF04995">
    <property type="entry name" value="CcmD"/>
    <property type="match status" value="1"/>
</dbReference>
<keyword evidence="9 12" id="KW-0201">Cytochrome c-type biogenesis</keyword>
<keyword evidence="7 12" id="KW-0997">Cell inner membrane</keyword>
<evidence type="ECO:0000256" key="2">
    <source>
        <dbReference type="ARBA" id="ARBA00004377"/>
    </source>
</evidence>
<dbReference type="GO" id="GO:0015886">
    <property type="term" value="P:heme transport"/>
    <property type="evidence" value="ECO:0007669"/>
    <property type="project" value="InterPro"/>
</dbReference>
<feature type="transmembrane region" description="Helical" evidence="12">
    <location>
        <begin position="6"/>
        <end position="25"/>
    </location>
</feature>
<evidence type="ECO:0000313" key="14">
    <source>
        <dbReference type="Proteomes" id="UP000017819"/>
    </source>
</evidence>
<sequence>MSHMGFVVAAYSATALIVVGLIAWVRLDGAAQRQALEELGDRPRGGRD</sequence>
<evidence type="ECO:0000256" key="1">
    <source>
        <dbReference type="ARBA" id="ARBA00002442"/>
    </source>
</evidence>
<dbReference type="GO" id="GO:0017004">
    <property type="term" value="P:cytochrome complex assembly"/>
    <property type="evidence" value="ECO:0007669"/>
    <property type="project" value="UniProtKB-KW"/>
</dbReference>
<gene>
    <name evidence="13" type="ORF">N177_1300</name>
</gene>
<keyword evidence="5 12" id="KW-0813">Transport</keyword>
<comment type="caution">
    <text evidence="13">The sequence shown here is derived from an EMBL/GenBank/DDBJ whole genome shotgun (WGS) entry which is preliminary data.</text>
</comment>